<accession>Q982T9</accession>
<dbReference type="KEGG" id="mlo:msl8496"/>
<gene>
    <name evidence="2" type="ordered locus">msl8496</name>
</gene>
<dbReference type="HOGENOM" id="CLU_2685286_0_0_5"/>
<evidence type="ECO:0000313" key="2">
    <source>
        <dbReference type="EMBL" id="BAB54367.1"/>
    </source>
</evidence>
<dbReference type="RefSeq" id="WP_010915666.1">
    <property type="nucleotide sequence ID" value="NC_002678.2"/>
</dbReference>
<evidence type="ECO:0000256" key="1">
    <source>
        <dbReference type="SAM" id="Phobius"/>
    </source>
</evidence>
<keyword evidence="1" id="KW-0812">Transmembrane</keyword>
<name>Q982T9_RHILO</name>
<keyword evidence="1" id="KW-0472">Membrane</keyword>
<reference evidence="2 3" key="1">
    <citation type="journal article" date="2000" name="DNA Res.">
        <title>Complete genome structure of the nitrogen-fixing symbiotic bacterium Mesorhizobium loti.</title>
        <authorList>
            <person name="Kaneko T."/>
            <person name="Nakamura Y."/>
            <person name="Sato S."/>
            <person name="Asamizu E."/>
            <person name="Kato T."/>
            <person name="Sasamoto S."/>
            <person name="Watanabe A."/>
            <person name="Idesawa K."/>
            <person name="Ishikawa A."/>
            <person name="Kawashima K."/>
            <person name="Kimura T."/>
            <person name="Kishida Y."/>
            <person name="Kiyokawa C."/>
            <person name="Kohara M."/>
            <person name="Matsumoto M."/>
            <person name="Matsuno A."/>
            <person name="Mochizuki Y."/>
            <person name="Nakayama S."/>
            <person name="Nakazaki N."/>
            <person name="Shimpo S."/>
            <person name="Sugimoto M."/>
            <person name="Takeuchi C."/>
            <person name="Yamada M."/>
            <person name="Tabata S."/>
        </authorList>
    </citation>
    <scope>NUCLEOTIDE SEQUENCE [LARGE SCALE GENOMIC DNA]</scope>
    <source>
        <strain evidence="3">LMG 29417 / CECT 9101 / MAFF 303099</strain>
    </source>
</reference>
<dbReference type="Proteomes" id="UP000000552">
    <property type="component" value="Chromosome"/>
</dbReference>
<keyword evidence="1" id="KW-1133">Transmembrane helix</keyword>
<dbReference type="AlphaFoldDB" id="Q982T9"/>
<protein>
    <submittedName>
        <fullName evidence="2">Msl8496 protein</fullName>
    </submittedName>
</protein>
<dbReference type="EMBL" id="BA000012">
    <property type="protein sequence ID" value="BAB54367.1"/>
    <property type="molecule type" value="Genomic_DNA"/>
</dbReference>
<proteinExistence type="predicted"/>
<organism evidence="2 3">
    <name type="scientific">Mesorhizobium japonicum (strain LMG 29417 / CECT 9101 / MAFF 303099)</name>
    <name type="common">Mesorhizobium loti (strain MAFF 303099)</name>
    <dbReference type="NCBI Taxonomy" id="266835"/>
    <lineage>
        <taxon>Bacteria</taxon>
        <taxon>Pseudomonadati</taxon>
        <taxon>Pseudomonadota</taxon>
        <taxon>Alphaproteobacteria</taxon>
        <taxon>Hyphomicrobiales</taxon>
        <taxon>Phyllobacteriaceae</taxon>
        <taxon>Mesorhizobium</taxon>
    </lineage>
</organism>
<evidence type="ECO:0000313" key="3">
    <source>
        <dbReference type="Proteomes" id="UP000000552"/>
    </source>
</evidence>
<feature type="transmembrane region" description="Helical" evidence="1">
    <location>
        <begin position="53"/>
        <end position="73"/>
    </location>
</feature>
<sequence length="74" mass="8000">MTARLDQVPRSLERMTVPPGGRTQLICKRWPDCLCGDDCIDLAPAESPMARRILNGLILAVAVIGAGLLYVGLH</sequence>